<keyword evidence="4" id="KW-1185">Reference proteome</keyword>
<keyword evidence="1 2" id="KW-0238">DNA-binding</keyword>
<sequence length="113" mass="13154">MDQMNSLIIEGNVTREVAFHELGVPSADFEIGVARQYRDRNNQMQTEVSHFEILCYGNMAENVKRNAILNREIRVVGRMKQECWRDSTGKSHSKVVIIAEHIEYKIMKEKNND</sequence>
<accession>A0A1H9B0X8</accession>
<dbReference type="RefSeq" id="WP_074640631.1">
    <property type="nucleotide sequence ID" value="NZ_FOFU01000001.1"/>
</dbReference>
<dbReference type="PROSITE" id="PS50935">
    <property type="entry name" value="SSB"/>
    <property type="match status" value="1"/>
</dbReference>
<dbReference type="EMBL" id="FOFU01000001">
    <property type="protein sequence ID" value="SEP82361.1"/>
    <property type="molecule type" value="Genomic_DNA"/>
</dbReference>
<dbReference type="Gene3D" id="2.40.50.140">
    <property type="entry name" value="Nucleic acid-binding proteins"/>
    <property type="match status" value="1"/>
</dbReference>
<dbReference type="SUPFAM" id="SSF50249">
    <property type="entry name" value="Nucleic acid-binding proteins"/>
    <property type="match status" value="1"/>
</dbReference>
<name>A0A1H9B0X8_9SPIR</name>
<dbReference type="OrthoDB" id="9809878at2"/>
<dbReference type="InterPro" id="IPR000424">
    <property type="entry name" value="Primosome_PriB/ssb"/>
</dbReference>
<evidence type="ECO:0000313" key="4">
    <source>
        <dbReference type="Proteomes" id="UP000182360"/>
    </source>
</evidence>
<dbReference type="GO" id="GO:0003697">
    <property type="term" value="F:single-stranded DNA binding"/>
    <property type="evidence" value="ECO:0007669"/>
    <property type="project" value="InterPro"/>
</dbReference>
<dbReference type="Pfam" id="PF00436">
    <property type="entry name" value="SSB"/>
    <property type="match status" value="1"/>
</dbReference>
<dbReference type="CDD" id="cd04496">
    <property type="entry name" value="SSB_OBF"/>
    <property type="match status" value="1"/>
</dbReference>
<dbReference type="AlphaFoldDB" id="A0A1H9B0X8"/>
<gene>
    <name evidence="3" type="ORF">SAMN04487977_101532</name>
</gene>
<dbReference type="Proteomes" id="UP000182360">
    <property type="component" value="Unassembled WGS sequence"/>
</dbReference>
<evidence type="ECO:0000313" key="3">
    <source>
        <dbReference type="EMBL" id="SEP82361.1"/>
    </source>
</evidence>
<evidence type="ECO:0000256" key="2">
    <source>
        <dbReference type="PROSITE-ProRule" id="PRU00252"/>
    </source>
</evidence>
<organism evidence="3 4">
    <name type="scientific">Treponema bryantii</name>
    <dbReference type="NCBI Taxonomy" id="163"/>
    <lineage>
        <taxon>Bacteria</taxon>
        <taxon>Pseudomonadati</taxon>
        <taxon>Spirochaetota</taxon>
        <taxon>Spirochaetia</taxon>
        <taxon>Spirochaetales</taxon>
        <taxon>Treponemataceae</taxon>
        <taxon>Treponema</taxon>
    </lineage>
</organism>
<evidence type="ECO:0000256" key="1">
    <source>
        <dbReference type="ARBA" id="ARBA00023125"/>
    </source>
</evidence>
<dbReference type="InterPro" id="IPR012340">
    <property type="entry name" value="NA-bd_OB-fold"/>
</dbReference>
<reference evidence="3 4" key="1">
    <citation type="submission" date="2016-10" db="EMBL/GenBank/DDBJ databases">
        <authorList>
            <person name="de Groot N.N."/>
        </authorList>
    </citation>
    <scope>NUCLEOTIDE SEQUENCE [LARGE SCALE GENOMIC DNA]</scope>
    <source>
        <strain evidence="3 4">B25</strain>
    </source>
</reference>
<proteinExistence type="predicted"/>
<protein>
    <submittedName>
        <fullName evidence="3">Single-strand DNA-binding protein</fullName>
    </submittedName>
</protein>